<proteinExistence type="predicted"/>
<sequence length="141" mass="15838">MKLLRRLCIFLLLIGVLGLGIYHFGTKIAAEKIVESYAEELSASPVMNQLEDQMNNHSELQQMVKDGAKAAEEGLPFSTKDEAAKELVSRFSVRELIELGNMAKDGLSQDEKLEMVNQLERKLSEKELLALKAIAYKELNQ</sequence>
<organism evidence="1 2">
    <name type="scientific">Salinibacillus aidingensis</name>
    <dbReference type="NCBI Taxonomy" id="237684"/>
    <lineage>
        <taxon>Bacteria</taxon>
        <taxon>Bacillati</taxon>
        <taxon>Bacillota</taxon>
        <taxon>Bacilli</taxon>
        <taxon>Bacillales</taxon>
        <taxon>Bacillaceae</taxon>
        <taxon>Salinibacillus</taxon>
    </lineage>
</organism>
<gene>
    <name evidence="1" type="ORF">GCM10008986_22800</name>
</gene>
<accession>A0ABN1BDJ0</accession>
<dbReference type="EMBL" id="BAAADO010000004">
    <property type="protein sequence ID" value="GAA0495495.1"/>
    <property type="molecule type" value="Genomic_DNA"/>
</dbReference>
<keyword evidence="2" id="KW-1185">Reference proteome</keyword>
<protein>
    <recommendedName>
        <fullName evidence="3">Phenylalanyl-tRNA synthetase subunit beta</fullName>
    </recommendedName>
</protein>
<dbReference type="Proteomes" id="UP001500880">
    <property type="component" value="Unassembled WGS sequence"/>
</dbReference>
<dbReference type="RefSeq" id="WP_343841085.1">
    <property type="nucleotide sequence ID" value="NZ_BAAADO010000004.1"/>
</dbReference>
<evidence type="ECO:0000313" key="1">
    <source>
        <dbReference type="EMBL" id="GAA0495495.1"/>
    </source>
</evidence>
<reference evidence="1 2" key="1">
    <citation type="journal article" date="2019" name="Int. J. Syst. Evol. Microbiol.">
        <title>The Global Catalogue of Microorganisms (GCM) 10K type strain sequencing project: providing services to taxonomists for standard genome sequencing and annotation.</title>
        <authorList>
            <consortium name="The Broad Institute Genomics Platform"/>
            <consortium name="The Broad Institute Genome Sequencing Center for Infectious Disease"/>
            <person name="Wu L."/>
            <person name="Ma J."/>
        </authorList>
    </citation>
    <scope>NUCLEOTIDE SEQUENCE [LARGE SCALE GENOMIC DNA]</scope>
    <source>
        <strain evidence="1 2">JCM 12389</strain>
    </source>
</reference>
<name>A0ABN1BDJ0_9BACI</name>
<evidence type="ECO:0008006" key="3">
    <source>
        <dbReference type="Google" id="ProtNLM"/>
    </source>
</evidence>
<evidence type="ECO:0000313" key="2">
    <source>
        <dbReference type="Proteomes" id="UP001500880"/>
    </source>
</evidence>
<comment type="caution">
    <text evidence="1">The sequence shown here is derived from an EMBL/GenBank/DDBJ whole genome shotgun (WGS) entry which is preliminary data.</text>
</comment>